<feature type="domain" description="Vps53 C-terminal" evidence="9">
    <location>
        <begin position="675"/>
        <end position="752"/>
    </location>
</feature>
<evidence type="ECO:0000259" key="9">
    <source>
        <dbReference type="Pfam" id="PF16854"/>
    </source>
</evidence>
<evidence type="ECO:0000256" key="6">
    <source>
        <dbReference type="ARBA" id="ARBA00023136"/>
    </source>
</evidence>
<gene>
    <name evidence="10" type="ORF">WJX74_001749</name>
</gene>
<dbReference type="Pfam" id="PF16854">
    <property type="entry name" value="VPS53_C"/>
    <property type="match status" value="1"/>
</dbReference>
<feature type="compositionally biased region" description="Low complexity" evidence="7">
    <location>
        <begin position="773"/>
        <end position="793"/>
    </location>
</feature>
<dbReference type="EMBL" id="JALJOS010000006">
    <property type="protein sequence ID" value="KAK9837631.1"/>
    <property type="molecule type" value="Genomic_DNA"/>
</dbReference>
<dbReference type="PANTHER" id="PTHR12820">
    <property type="entry name" value="VACUOLAR SORTING PROTEIN 53"/>
    <property type="match status" value="1"/>
</dbReference>
<feature type="region of interest" description="Disordered" evidence="7">
    <location>
        <begin position="338"/>
        <end position="402"/>
    </location>
</feature>
<evidence type="ECO:0000256" key="4">
    <source>
        <dbReference type="ARBA" id="ARBA00022753"/>
    </source>
</evidence>
<evidence type="ECO:0000256" key="5">
    <source>
        <dbReference type="ARBA" id="ARBA00023034"/>
    </source>
</evidence>
<evidence type="ECO:0000256" key="3">
    <source>
        <dbReference type="ARBA" id="ARBA00008628"/>
    </source>
</evidence>
<dbReference type="Proteomes" id="UP001438707">
    <property type="component" value="Unassembled WGS sequence"/>
</dbReference>
<keyword evidence="4" id="KW-0967">Endosome</keyword>
<dbReference type="InterPro" id="IPR039766">
    <property type="entry name" value="Vps53"/>
</dbReference>
<dbReference type="Pfam" id="PF04100">
    <property type="entry name" value="Vps53_N"/>
    <property type="match status" value="1"/>
</dbReference>
<keyword evidence="5" id="KW-0333">Golgi apparatus</keyword>
<feature type="domain" description="Vps53 N-terminal" evidence="8">
    <location>
        <begin position="19"/>
        <end position="440"/>
    </location>
</feature>
<dbReference type="InterPro" id="IPR007234">
    <property type="entry name" value="Vps53_N"/>
</dbReference>
<dbReference type="AlphaFoldDB" id="A0AAW1RV75"/>
<comment type="similarity">
    <text evidence="3">Belongs to the VPS53 family.</text>
</comment>
<comment type="subcellular location">
    <subcellularLocation>
        <location evidence="2">Endosome membrane</location>
        <topology evidence="2">Peripheral membrane protein</topology>
    </subcellularLocation>
    <subcellularLocation>
        <location evidence="1">Golgi apparatus</location>
        <location evidence="1">trans-Golgi network membrane</location>
        <topology evidence="1">Peripheral membrane protein</topology>
    </subcellularLocation>
</comment>
<evidence type="ECO:0000313" key="11">
    <source>
        <dbReference type="Proteomes" id="UP001438707"/>
    </source>
</evidence>
<keyword evidence="11" id="KW-1185">Reference proteome</keyword>
<evidence type="ECO:0000259" key="8">
    <source>
        <dbReference type="Pfam" id="PF04100"/>
    </source>
</evidence>
<evidence type="ECO:0000256" key="1">
    <source>
        <dbReference type="ARBA" id="ARBA00004150"/>
    </source>
</evidence>
<protein>
    <recommendedName>
        <fullName evidence="12">Vps53 N-terminal domain-containing protein</fullName>
    </recommendedName>
</protein>
<organism evidence="10 11">
    <name type="scientific">Apatococcus lobatus</name>
    <dbReference type="NCBI Taxonomy" id="904363"/>
    <lineage>
        <taxon>Eukaryota</taxon>
        <taxon>Viridiplantae</taxon>
        <taxon>Chlorophyta</taxon>
        <taxon>core chlorophytes</taxon>
        <taxon>Trebouxiophyceae</taxon>
        <taxon>Chlorellales</taxon>
        <taxon>Chlorellaceae</taxon>
        <taxon>Apatococcus</taxon>
    </lineage>
</organism>
<evidence type="ECO:0000256" key="7">
    <source>
        <dbReference type="SAM" id="MobiDB-lite"/>
    </source>
</evidence>
<feature type="compositionally biased region" description="Acidic residues" evidence="7">
    <location>
        <begin position="347"/>
        <end position="360"/>
    </location>
</feature>
<evidence type="ECO:0000313" key="10">
    <source>
        <dbReference type="EMBL" id="KAK9837631.1"/>
    </source>
</evidence>
<sequence length="926" mass="100010">MASSAAQLDQADVFARDGFDVTGYINEMFPSEDSLVGLDPLIGNLKQKIRRVDGDILVAVRQQSTSGNRARQDLSKAKLVIEDLFVKTNEIRRKAEQSEVMVQEICRDIKKLDYAKQHLTHTITALRRLAMLVTAVDQLQRSTERQEYGECAHLLEAVQQLAGHFSSFVQIPKVAELSGRLSALQKSLQMNVQREFELLGVGEDKPNPLLLDRLRACCLVVDALGFSAREDLIDRICKKEMGVYAQIFSSTGETAALDRMERRYNWLRKRLKAREEVWAVFPEAWRVPQLLCLMFCNITKTQLAEILDSKAAELGANVEGLLIAVKSTRDFEAEMAQKFGGGPAQPEAEEEERGLDEGDDNSPASRVRQRYERMFREKQRAGDDSLAGGGSHPPQAAAETAARTAFPGSVSSVFTPHLHVYVDAEEAGLRERLEVLVREETWTAWEDAQQTNVLRSSSELFAEIKKSLQRCSKFVSKGPALFQLCTAFQRLLHAYAGKLVGRLPKTNMGLTTGTAAAGSTDWQVKLVDEDVPVVCTIIATAEYCGEVVGALGRSIAKMLDPPFGQQVDVAGEEDEFQAVITSALNVLLLGLETRLEASLSQMARISWSSLDSVGDQSDFVNTFSKTLSELGPKIGAALNENHFRFFCDKLANSLAPRFFEAIFRCRKIGEAGSQQLLLDTQAIKGLLLEFPTAGRPNSAAAPSFATFVGREMGKAEALLKVVGSRPENLVENFFTLMPAGAAPDFQRVIDLKVLRRQEQQSLLEAFSRRIGRSSAGGSAGSGPASAAASGSAATQSRERPPPRSSTSGDPARDAGSQATTSGSAAVAAAASGPANASTSAPAGPPALRPTSSSSFTGASGLAALSMPRGTAPSPSAGELSSRFRFGANTAAARAQAVAGSATDRMRESFAAMKNLNLGFTRKADGL</sequence>
<feature type="region of interest" description="Disordered" evidence="7">
    <location>
        <begin position="773"/>
        <end position="880"/>
    </location>
</feature>
<dbReference type="GO" id="GO:0010008">
    <property type="term" value="C:endosome membrane"/>
    <property type="evidence" value="ECO:0007669"/>
    <property type="project" value="UniProtKB-SubCell"/>
</dbReference>
<dbReference type="PANTHER" id="PTHR12820:SF0">
    <property type="entry name" value="VACUOLAR PROTEIN SORTING-ASSOCIATED PROTEIN 53 HOMOLOG"/>
    <property type="match status" value="1"/>
</dbReference>
<feature type="compositionally biased region" description="Low complexity" evidence="7">
    <location>
        <begin position="814"/>
        <end position="841"/>
    </location>
</feature>
<accession>A0AAW1RV75</accession>
<keyword evidence="6" id="KW-0472">Membrane</keyword>
<evidence type="ECO:0008006" key="12">
    <source>
        <dbReference type="Google" id="ProtNLM"/>
    </source>
</evidence>
<dbReference type="GO" id="GO:0042147">
    <property type="term" value="P:retrograde transport, endosome to Golgi"/>
    <property type="evidence" value="ECO:0007669"/>
    <property type="project" value="InterPro"/>
</dbReference>
<feature type="compositionally biased region" description="Basic and acidic residues" evidence="7">
    <location>
        <begin position="369"/>
        <end position="383"/>
    </location>
</feature>
<dbReference type="GO" id="GO:0000938">
    <property type="term" value="C:GARP complex"/>
    <property type="evidence" value="ECO:0007669"/>
    <property type="project" value="InterPro"/>
</dbReference>
<dbReference type="InterPro" id="IPR031745">
    <property type="entry name" value="Vps53_C"/>
</dbReference>
<dbReference type="GO" id="GO:0005829">
    <property type="term" value="C:cytosol"/>
    <property type="evidence" value="ECO:0007669"/>
    <property type="project" value="GOC"/>
</dbReference>
<proteinExistence type="inferred from homology"/>
<name>A0AAW1RV75_9CHLO</name>
<evidence type="ECO:0000256" key="2">
    <source>
        <dbReference type="ARBA" id="ARBA00004481"/>
    </source>
</evidence>
<comment type="caution">
    <text evidence="10">The sequence shown here is derived from an EMBL/GenBank/DDBJ whole genome shotgun (WGS) entry which is preliminary data.</text>
</comment>
<reference evidence="10 11" key="1">
    <citation type="journal article" date="2024" name="Nat. Commun.">
        <title>Phylogenomics reveals the evolutionary origins of lichenization in chlorophyte algae.</title>
        <authorList>
            <person name="Puginier C."/>
            <person name="Libourel C."/>
            <person name="Otte J."/>
            <person name="Skaloud P."/>
            <person name="Haon M."/>
            <person name="Grisel S."/>
            <person name="Petersen M."/>
            <person name="Berrin J.G."/>
            <person name="Delaux P.M."/>
            <person name="Dal Grande F."/>
            <person name="Keller J."/>
        </authorList>
    </citation>
    <scope>NUCLEOTIDE SEQUENCE [LARGE SCALE GENOMIC DNA]</scope>
    <source>
        <strain evidence="10 11">SAG 2145</strain>
    </source>
</reference>